<keyword evidence="6" id="KW-1185">Reference proteome</keyword>
<feature type="domain" description="GH16" evidence="2">
    <location>
        <begin position="206"/>
        <end position="462"/>
    </location>
</feature>
<keyword evidence="3" id="KW-0326">Glycosidase</keyword>
<dbReference type="PRINTS" id="PR00313">
    <property type="entry name" value="CABNDNGRPT"/>
</dbReference>
<dbReference type="GO" id="GO:0005975">
    <property type="term" value="P:carbohydrate metabolic process"/>
    <property type="evidence" value="ECO:0007669"/>
    <property type="project" value="InterPro"/>
</dbReference>
<gene>
    <name evidence="3" type="primary">exsH_1</name>
    <name evidence="3" type="ORF">RTCCBAU85039_2693</name>
    <name evidence="4" type="ORF">SAMN05216228_101052</name>
</gene>
<evidence type="ECO:0000313" key="4">
    <source>
        <dbReference type="EMBL" id="SEN98743.1"/>
    </source>
</evidence>
<dbReference type="CDD" id="cd08023">
    <property type="entry name" value="GH16_laminarinase_like"/>
    <property type="match status" value="1"/>
</dbReference>
<evidence type="ECO:0000313" key="5">
    <source>
        <dbReference type="Proteomes" id="UP000183063"/>
    </source>
</evidence>
<dbReference type="EMBL" id="FNXB01000012">
    <property type="protein sequence ID" value="SEH85271.1"/>
    <property type="molecule type" value="Genomic_DNA"/>
</dbReference>
<dbReference type="InterPro" id="IPR011049">
    <property type="entry name" value="Serralysin-like_metalloprot_C"/>
</dbReference>
<reference evidence="4 6" key="2">
    <citation type="submission" date="2016-10" db="EMBL/GenBank/DDBJ databases">
        <authorList>
            <person name="Varghese N."/>
            <person name="Submissions S."/>
        </authorList>
    </citation>
    <scope>NUCLEOTIDE SEQUENCE [LARGE SCALE GENOMIC DNA]</scope>
    <source>
        <strain evidence="4 6">CGMCC 1.7071</strain>
    </source>
</reference>
<dbReference type="SUPFAM" id="SSF49899">
    <property type="entry name" value="Concanavalin A-like lectins/glucanases"/>
    <property type="match status" value="1"/>
</dbReference>
<dbReference type="AlphaFoldDB" id="A0A1H8L0R7"/>
<dbReference type="Gene3D" id="2.150.10.10">
    <property type="entry name" value="Serralysin-like metalloprotease, C-terminal"/>
    <property type="match status" value="1"/>
</dbReference>
<dbReference type="PROSITE" id="PS51762">
    <property type="entry name" value="GH16_2"/>
    <property type="match status" value="1"/>
</dbReference>
<dbReference type="InterPro" id="IPR013320">
    <property type="entry name" value="ConA-like_dom_sf"/>
</dbReference>
<dbReference type="RefSeq" id="WP_072375781.1">
    <property type="nucleotide sequence ID" value="NZ_FNXB01000012.1"/>
</dbReference>
<dbReference type="PANTHER" id="PTHR10963:SF55">
    <property type="entry name" value="GLYCOSIDE HYDROLASE FAMILY 16 PROTEIN"/>
    <property type="match status" value="1"/>
</dbReference>
<proteinExistence type="inferred from homology"/>
<protein>
    <submittedName>
        <fullName evidence="3">Endo-1,3-1,4-beta-glycanase ExsH</fullName>
        <ecNumber evidence="3">3.2.1.-</ecNumber>
    </submittedName>
    <submittedName>
        <fullName evidence="4">Glycosyl hydrolases family 16</fullName>
    </submittedName>
</protein>
<dbReference type="PANTHER" id="PTHR10963">
    <property type="entry name" value="GLYCOSYL HYDROLASE-RELATED"/>
    <property type="match status" value="1"/>
</dbReference>
<dbReference type="Pfam" id="PF00722">
    <property type="entry name" value="Glyco_hydro_16"/>
    <property type="match status" value="1"/>
</dbReference>
<dbReference type="Proteomes" id="UP000198939">
    <property type="component" value="Unassembled WGS sequence"/>
</dbReference>
<dbReference type="GO" id="GO:0004553">
    <property type="term" value="F:hydrolase activity, hydrolyzing O-glycosyl compounds"/>
    <property type="evidence" value="ECO:0007669"/>
    <property type="project" value="InterPro"/>
</dbReference>
<dbReference type="OrthoDB" id="9809583at2"/>
<accession>A0A1H8L0R7</accession>
<dbReference type="SUPFAM" id="SSF51120">
    <property type="entry name" value="beta-Roll"/>
    <property type="match status" value="1"/>
</dbReference>
<dbReference type="GO" id="GO:0005509">
    <property type="term" value="F:calcium ion binding"/>
    <property type="evidence" value="ECO:0007669"/>
    <property type="project" value="InterPro"/>
</dbReference>
<keyword evidence="3" id="KW-0378">Hydrolase</keyword>
<evidence type="ECO:0000313" key="3">
    <source>
        <dbReference type="EMBL" id="SEH85271.1"/>
    </source>
</evidence>
<sequence length="494" mass="52829">MAKSIQNAVGQPLYYSGASTAWFSATGSGPVLNGTSGNDSIWGDSSVNVTMHGGTGDDIYYLYSSINRAVEAPGAGIDTINTWMSYTLPANFENLTVTGNGRYAFGNAQDNIISGASGSQTLDGAAGNDVLIGGGGADTFILSRGNGSDLIVDFSSDDTVRLNSYGLSSFQQVLAHTTQEGANLRLDLGGGESLVFANTDASDLQASQFQLTLDRSHLALTFDDEFNSLSLRNGDQGTWDAKFWWAPERGSPLTGNGELQWYINPSYAPTAAANPFSVNNGVLTISAEPASQAIQAQIDGYDYTSGLLNTHSSFAQTYGYFEIRADMPTEQGVWPAFWLLPEDGSWPPELDVVEMRGQDPNTVNVTVHSDHNGAHTMTSFPVKVPSTDGFHNYGVLWDEDHVTWYFDDVAVAQTDTPADMHDPMYMLVNLAIGGPAGTPSNGLANGSEMHIDYIRAYALANGSEMHIDYIRAYALADAPVHAATEASAGSDWHI</sequence>
<evidence type="ECO:0000259" key="2">
    <source>
        <dbReference type="PROSITE" id="PS51762"/>
    </source>
</evidence>
<name>A0A1H8L0R7_9HYPH</name>
<reference evidence="3" key="3">
    <citation type="submission" date="2016-10" db="EMBL/GenBank/DDBJ databases">
        <authorList>
            <person name="de Groot N.N."/>
        </authorList>
    </citation>
    <scope>NUCLEOTIDE SEQUENCE [LARGE SCALE GENOMIC DNA]</scope>
    <source>
        <strain evidence="3">CCBAU85039</strain>
    </source>
</reference>
<dbReference type="InterPro" id="IPR050546">
    <property type="entry name" value="Glycosyl_Hydrlase_16"/>
</dbReference>
<dbReference type="Gene3D" id="2.60.120.200">
    <property type="match status" value="1"/>
</dbReference>
<dbReference type="STRING" id="501024.RTCCBAU85039_2693"/>
<dbReference type="EC" id="3.2.1.-" evidence="3"/>
<dbReference type="EMBL" id="FOCV01000010">
    <property type="protein sequence ID" value="SEN98743.1"/>
    <property type="molecule type" value="Genomic_DNA"/>
</dbReference>
<dbReference type="Proteomes" id="UP000183063">
    <property type="component" value="Unassembled WGS sequence"/>
</dbReference>
<evidence type="ECO:0000313" key="6">
    <source>
        <dbReference type="Proteomes" id="UP000198939"/>
    </source>
</evidence>
<dbReference type="InterPro" id="IPR001343">
    <property type="entry name" value="Hemolysn_Ca-bd"/>
</dbReference>
<reference evidence="5" key="1">
    <citation type="submission" date="2016-10" db="EMBL/GenBank/DDBJ databases">
        <authorList>
            <person name="Wibberg D."/>
        </authorList>
    </citation>
    <scope>NUCLEOTIDE SEQUENCE [LARGE SCALE GENOMIC DNA]</scope>
</reference>
<dbReference type="InterPro" id="IPR000757">
    <property type="entry name" value="Beta-glucanase-like"/>
</dbReference>
<comment type="similarity">
    <text evidence="1">Belongs to the glycosyl hydrolase 16 family.</text>
</comment>
<evidence type="ECO:0000256" key="1">
    <source>
        <dbReference type="ARBA" id="ARBA00006865"/>
    </source>
</evidence>
<dbReference type="Pfam" id="PF00353">
    <property type="entry name" value="HemolysinCabind"/>
    <property type="match status" value="2"/>
</dbReference>
<organism evidence="3 5">
    <name type="scientific">Rhizobium tibeticum</name>
    <dbReference type="NCBI Taxonomy" id="501024"/>
    <lineage>
        <taxon>Bacteria</taxon>
        <taxon>Pseudomonadati</taxon>
        <taxon>Pseudomonadota</taxon>
        <taxon>Alphaproteobacteria</taxon>
        <taxon>Hyphomicrobiales</taxon>
        <taxon>Rhizobiaceae</taxon>
        <taxon>Rhizobium/Agrobacterium group</taxon>
        <taxon>Rhizobium</taxon>
    </lineage>
</organism>